<evidence type="ECO:0000313" key="2">
    <source>
        <dbReference type="Proteomes" id="UP000320806"/>
    </source>
</evidence>
<organism evidence="1 2">
    <name type="scientific">Yimella lutea</name>
    <dbReference type="NCBI Taxonomy" id="587872"/>
    <lineage>
        <taxon>Bacteria</taxon>
        <taxon>Bacillati</taxon>
        <taxon>Actinomycetota</taxon>
        <taxon>Actinomycetes</taxon>
        <taxon>Micrococcales</taxon>
        <taxon>Dermacoccaceae</taxon>
        <taxon>Yimella</taxon>
    </lineage>
</organism>
<keyword evidence="2" id="KW-1185">Reference proteome</keyword>
<gene>
    <name evidence="1" type="ORF">FB459_0780</name>
</gene>
<dbReference type="Proteomes" id="UP000320806">
    <property type="component" value="Unassembled WGS sequence"/>
</dbReference>
<sequence>MVCAELAAAFPAAVFALLLVLGVAQHAITATRAEEAARLAARSAARGDSRAESISLARRAAPAASVEISGEGERVRVHVVLPARGATAWLVPSGRFFASAVAAIEEAPGEKP</sequence>
<dbReference type="NCBIfam" id="NF041390">
    <property type="entry name" value="TadE_Rv3655c"/>
    <property type="match status" value="1"/>
</dbReference>
<comment type="caution">
    <text evidence="1">The sequence shown here is derived from an EMBL/GenBank/DDBJ whole genome shotgun (WGS) entry which is preliminary data.</text>
</comment>
<protein>
    <recommendedName>
        <fullName evidence="3">TadE-like protein</fullName>
    </recommendedName>
</protein>
<name>A0A542EDH6_9MICO</name>
<evidence type="ECO:0008006" key="3">
    <source>
        <dbReference type="Google" id="ProtNLM"/>
    </source>
</evidence>
<proteinExistence type="predicted"/>
<accession>A0A542EDH6</accession>
<dbReference type="AlphaFoldDB" id="A0A542EDH6"/>
<reference evidence="1 2" key="1">
    <citation type="submission" date="2019-06" db="EMBL/GenBank/DDBJ databases">
        <title>Sequencing the genomes of 1000 actinobacteria strains.</title>
        <authorList>
            <person name="Klenk H.-P."/>
        </authorList>
    </citation>
    <scope>NUCLEOTIDE SEQUENCE [LARGE SCALE GENOMIC DNA]</scope>
    <source>
        <strain evidence="1 2">DSM 19828</strain>
    </source>
</reference>
<dbReference type="EMBL" id="VFMO01000001">
    <property type="protein sequence ID" value="TQJ13364.1"/>
    <property type="molecule type" value="Genomic_DNA"/>
</dbReference>
<evidence type="ECO:0000313" key="1">
    <source>
        <dbReference type="EMBL" id="TQJ13364.1"/>
    </source>
</evidence>
<dbReference type="InterPro" id="IPR049790">
    <property type="entry name" value="Rv3655c/TadE"/>
</dbReference>